<evidence type="ECO:0000313" key="3">
    <source>
        <dbReference type="Proteomes" id="UP000440578"/>
    </source>
</evidence>
<dbReference type="Pfam" id="PF10551">
    <property type="entry name" value="MULE"/>
    <property type="match status" value="1"/>
</dbReference>
<feature type="domain" description="MULE transposase" evidence="1">
    <location>
        <begin position="96"/>
        <end position="194"/>
    </location>
</feature>
<dbReference type="InterPro" id="IPR018289">
    <property type="entry name" value="MULE_transposase_dom"/>
</dbReference>
<protein>
    <recommendedName>
        <fullName evidence="1">MULE transposase domain-containing protein</fullName>
    </recommendedName>
</protein>
<keyword evidence="3" id="KW-1185">Reference proteome</keyword>
<dbReference type="PANTHER" id="PTHR47160">
    <property type="entry name" value="PUTATIVE-RELATED"/>
    <property type="match status" value="1"/>
</dbReference>
<accession>A0A6A4VTP7</accession>
<proteinExistence type="predicted"/>
<dbReference type="OrthoDB" id="6381670at2759"/>
<dbReference type="Proteomes" id="UP000440578">
    <property type="component" value="Unassembled WGS sequence"/>
</dbReference>
<evidence type="ECO:0000313" key="2">
    <source>
        <dbReference type="EMBL" id="KAF0299457.1"/>
    </source>
</evidence>
<dbReference type="PANTHER" id="PTHR47160:SF10">
    <property type="entry name" value="MULE TRANSPOSASE DOMAIN-CONTAINING PROTEIN"/>
    <property type="match status" value="1"/>
</dbReference>
<name>A0A6A4VTP7_AMPAM</name>
<reference evidence="2 3" key="1">
    <citation type="submission" date="2019-07" db="EMBL/GenBank/DDBJ databases">
        <title>Draft genome assembly of a fouling barnacle, Amphibalanus amphitrite (Darwin, 1854): The first reference genome for Thecostraca.</title>
        <authorList>
            <person name="Kim W."/>
        </authorList>
    </citation>
    <scope>NUCLEOTIDE SEQUENCE [LARGE SCALE GENOMIC DNA]</scope>
    <source>
        <strain evidence="2">SNU_AA5</strain>
        <tissue evidence="2">Soma without cirri and trophi</tissue>
    </source>
</reference>
<dbReference type="EMBL" id="VIIS01001363">
    <property type="protein sequence ID" value="KAF0299457.1"/>
    <property type="molecule type" value="Genomic_DNA"/>
</dbReference>
<gene>
    <name evidence="2" type="ORF">FJT64_027778</name>
</gene>
<organism evidence="2 3">
    <name type="scientific">Amphibalanus amphitrite</name>
    <name type="common">Striped barnacle</name>
    <name type="synonym">Balanus amphitrite</name>
    <dbReference type="NCBI Taxonomy" id="1232801"/>
    <lineage>
        <taxon>Eukaryota</taxon>
        <taxon>Metazoa</taxon>
        <taxon>Ecdysozoa</taxon>
        <taxon>Arthropoda</taxon>
        <taxon>Crustacea</taxon>
        <taxon>Multicrustacea</taxon>
        <taxon>Cirripedia</taxon>
        <taxon>Thoracica</taxon>
        <taxon>Thoracicalcarea</taxon>
        <taxon>Balanomorpha</taxon>
        <taxon>Balanoidea</taxon>
        <taxon>Balanidae</taxon>
        <taxon>Amphibalaninae</taxon>
        <taxon>Amphibalanus</taxon>
    </lineage>
</organism>
<dbReference type="AlphaFoldDB" id="A0A6A4VTP7"/>
<evidence type="ECO:0000259" key="1">
    <source>
        <dbReference type="Pfam" id="PF10551"/>
    </source>
</evidence>
<comment type="caution">
    <text evidence="2">The sequence shown here is derived from an EMBL/GenBank/DDBJ whole genome shotgun (WGS) entry which is preliminary data.</text>
</comment>
<sequence>MNLTRLDEKNEKNTMPPKAQCRAYLRQQAGQVPAEPASLADLIIPDEMTKTKDAPGQPEERFLLYDSANDETYDGGRIVIFSSDWGLEKLALSLHWAADGTFKVSPTLFQQLYTVHATTLGVTVPCVYGLLEDKTELTYRQTFNQIRAAILLRHPDAEGIYGTVITDLERAAMNSFQEVFPEKQCSTCFFHLSQAVWRKLQSLGLQRHYAEDADFAVQVRCLPAIAFLPTADIRAAFQEVVGVLPDECVDLITYFENTFIGRELGGRWRPPLYAPDEWTQYARTLDGLGRTTNAVEGWHRRFAGKAGSHPSTFSLVTQIQAEEAHWRVEIGKVVAGATPRHRSAIWERVSERVTALTRRWRDGDVGTAHFLRGIAHNFTF</sequence>